<proteinExistence type="predicted"/>
<keyword evidence="3" id="KW-1185">Reference proteome</keyword>
<feature type="transmembrane region" description="Helical" evidence="1">
    <location>
        <begin position="175"/>
        <end position="194"/>
    </location>
</feature>
<dbReference type="STRING" id="222136.BBW65_04980"/>
<accession>A0A1B1U611</accession>
<protein>
    <recommendedName>
        <fullName evidence="4">Integral membrane protein</fullName>
    </recommendedName>
</protein>
<keyword evidence="1" id="KW-1133">Transmembrane helix</keyword>
<dbReference type="RefSeq" id="WP_066340560.1">
    <property type="nucleotide sequence ID" value="NZ_CP016503.1"/>
</dbReference>
<dbReference type="Proteomes" id="UP000092884">
    <property type="component" value="Chromosome"/>
</dbReference>
<evidence type="ECO:0008006" key="4">
    <source>
        <dbReference type="Google" id="ProtNLM"/>
    </source>
</evidence>
<dbReference type="AlphaFoldDB" id="A0A1B1U611"/>
<organism evidence="2 3">
    <name type="scientific">Helicobacter enhydrae</name>
    <dbReference type="NCBI Taxonomy" id="222136"/>
    <lineage>
        <taxon>Bacteria</taxon>
        <taxon>Pseudomonadati</taxon>
        <taxon>Campylobacterota</taxon>
        <taxon>Epsilonproteobacteria</taxon>
        <taxon>Campylobacterales</taxon>
        <taxon>Helicobacteraceae</taxon>
        <taxon>Helicobacter</taxon>
    </lineage>
</organism>
<feature type="transmembrane region" description="Helical" evidence="1">
    <location>
        <begin position="12"/>
        <end position="35"/>
    </location>
</feature>
<evidence type="ECO:0000313" key="3">
    <source>
        <dbReference type="Proteomes" id="UP000092884"/>
    </source>
</evidence>
<feature type="transmembrane region" description="Helical" evidence="1">
    <location>
        <begin position="140"/>
        <end position="168"/>
    </location>
</feature>
<keyword evidence="1" id="KW-0812">Transmembrane</keyword>
<feature type="transmembrane region" description="Helical" evidence="1">
    <location>
        <begin position="298"/>
        <end position="320"/>
    </location>
</feature>
<evidence type="ECO:0000256" key="1">
    <source>
        <dbReference type="SAM" id="Phobius"/>
    </source>
</evidence>
<feature type="transmembrane region" description="Helical" evidence="1">
    <location>
        <begin position="98"/>
        <end position="128"/>
    </location>
</feature>
<sequence>MFERVIERNRVFLVFVAIVLVDVALLVGTMSQISISFREADGFYHSSDFVFELARLSVSWFGHNDFALRMPFLGIHIANLCLVYQISRIYLKQPQDSLLCVVIYALIPGVNITSILISKSVVIVFFALLVCYLHLRSYRVAFWALCLLGSVLDVSFGLVLLALFVYGLKNTQKKTMLSALCLFALNAYYFDFGIGGIPSGHFLETLGRFALLYSPLLFIYYVYTLYHRISRGESNLMLYVGASSIVFSLLLSLRQDVDLPTFLPLSIVALPVMIKDFLRDVRIRLKPFRMSYVRRFYVILLPLILEATLLFGNKFLFIYYPKDHFLQNFYYAKELAETLKSQNLTHLKTNKRLQMQLRFYGIGFSSSPVLVESENGTIKVKYFNQSVRRYNVL</sequence>
<feature type="transmembrane region" description="Helical" evidence="1">
    <location>
        <begin position="66"/>
        <end position="86"/>
    </location>
</feature>
<gene>
    <name evidence="2" type="ORF">BBW65_04980</name>
</gene>
<evidence type="ECO:0000313" key="2">
    <source>
        <dbReference type="EMBL" id="ANV98190.1"/>
    </source>
</evidence>
<name>A0A1B1U611_9HELI</name>
<dbReference type="OrthoDB" id="5362731at2"/>
<feature type="transmembrane region" description="Helical" evidence="1">
    <location>
        <begin position="206"/>
        <end position="224"/>
    </location>
</feature>
<dbReference type="EMBL" id="CP016503">
    <property type="protein sequence ID" value="ANV98190.1"/>
    <property type="molecule type" value="Genomic_DNA"/>
</dbReference>
<feature type="transmembrane region" description="Helical" evidence="1">
    <location>
        <begin position="236"/>
        <end position="253"/>
    </location>
</feature>
<dbReference type="KEGG" id="het:BBW65_04980"/>
<keyword evidence="1" id="KW-0472">Membrane</keyword>
<reference evidence="3" key="1">
    <citation type="submission" date="2016-07" db="EMBL/GenBank/DDBJ databases">
        <authorList>
            <person name="Florea S."/>
            <person name="Webb J.S."/>
            <person name="Jaromczyk J."/>
            <person name="Schardl C.L."/>
        </authorList>
    </citation>
    <scope>NUCLEOTIDE SEQUENCE [LARGE SCALE GENOMIC DNA]</scope>
    <source>
        <strain evidence="3">MIT 01-6242</strain>
    </source>
</reference>